<feature type="region of interest" description="Disordered" evidence="1">
    <location>
        <begin position="382"/>
        <end position="407"/>
    </location>
</feature>
<organism evidence="2 3">
    <name type="scientific">Paratrimastix pyriformis</name>
    <dbReference type="NCBI Taxonomy" id="342808"/>
    <lineage>
        <taxon>Eukaryota</taxon>
        <taxon>Metamonada</taxon>
        <taxon>Preaxostyla</taxon>
        <taxon>Paratrimastigidae</taxon>
        <taxon>Paratrimastix</taxon>
    </lineage>
</organism>
<proteinExistence type="predicted"/>
<keyword evidence="3" id="KW-1185">Reference proteome</keyword>
<feature type="region of interest" description="Disordered" evidence="1">
    <location>
        <begin position="159"/>
        <end position="186"/>
    </location>
</feature>
<evidence type="ECO:0000313" key="3">
    <source>
        <dbReference type="Proteomes" id="UP001141327"/>
    </source>
</evidence>
<accession>A0ABQ8U1K6</accession>
<gene>
    <name evidence="2" type="ORF">PAPYR_12612</name>
</gene>
<name>A0ABQ8U1K6_9EUKA</name>
<evidence type="ECO:0000256" key="1">
    <source>
        <dbReference type="SAM" id="MobiDB-lite"/>
    </source>
</evidence>
<feature type="compositionally biased region" description="Acidic residues" evidence="1">
    <location>
        <begin position="159"/>
        <end position="178"/>
    </location>
</feature>
<protein>
    <submittedName>
        <fullName evidence="2">Uncharacterized protein</fullName>
    </submittedName>
</protein>
<dbReference type="EMBL" id="JAPMOS010000325">
    <property type="protein sequence ID" value="KAJ4453039.1"/>
    <property type="molecule type" value="Genomic_DNA"/>
</dbReference>
<dbReference type="Proteomes" id="UP001141327">
    <property type="component" value="Unassembled WGS sequence"/>
</dbReference>
<comment type="caution">
    <text evidence="2">The sequence shown here is derived from an EMBL/GenBank/DDBJ whole genome shotgun (WGS) entry which is preliminary data.</text>
</comment>
<sequence>MSTTLHMATKGHIANGAHEVTGSIECCFGRKKPTHLQVMQCMPDLRLKIVPSLQALNPSEFPELLPGFPGLRGTENAVPGLQALVLELNAPFKHTRSKILTHPLRPRLLRLLLRVLGLFQANPRTALLQAHYHHRRPHLGHCLPETENGAIEEMFGDDQADEPTAEQEAGEEQMDCSDEPGQLGAANSKAARRETAVNLFADDSQVGPVPAVLRSYTQGGRAVVTHTPPSMARLREIFRKYSRNSYDVAGPLVEPPKEYMVASFIKEGPFGSLEVGKALVEFWRFAMLTRRCCLAAATELEEKEQPSPEVLRASLQDAVASSEMLLSRIEGIRKQRIGMAVKASELLAATPASAPTQGSLFTREELLEMEARVGLASQAKAKTLGEPLTETAGPLETTGRIEERGRE</sequence>
<reference evidence="2" key="1">
    <citation type="journal article" date="2022" name="bioRxiv">
        <title>Genomics of Preaxostyla Flagellates Illuminates Evolutionary Transitions and the Path Towards Mitochondrial Loss.</title>
        <authorList>
            <person name="Novak L.V.F."/>
            <person name="Treitli S.C."/>
            <person name="Pyrih J."/>
            <person name="Halakuc P."/>
            <person name="Pipaliya S.V."/>
            <person name="Vacek V."/>
            <person name="Brzon O."/>
            <person name="Soukal P."/>
            <person name="Eme L."/>
            <person name="Dacks J.B."/>
            <person name="Karnkowska A."/>
            <person name="Elias M."/>
            <person name="Hampl V."/>
        </authorList>
    </citation>
    <scope>NUCLEOTIDE SEQUENCE</scope>
    <source>
        <strain evidence="2">RCP-MX</strain>
    </source>
</reference>
<evidence type="ECO:0000313" key="2">
    <source>
        <dbReference type="EMBL" id="KAJ4453039.1"/>
    </source>
</evidence>